<evidence type="ECO:0000256" key="1">
    <source>
        <dbReference type="ARBA" id="ARBA00008814"/>
    </source>
</evidence>
<dbReference type="PANTHER" id="PTHR30535">
    <property type="entry name" value="VITAMIN B12-BINDING PROTEIN"/>
    <property type="match status" value="1"/>
</dbReference>
<dbReference type="RefSeq" id="WP_142035262.1">
    <property type="nucleotide sequence ID" value="NZ_JBHTGS010000001.1"/>
</dbReference>
<dbReference type="InParanoid" id="A0A543AS63"/>
<feature type="chain" id="PRO_5039715670" evidence="2">
    <location>
        <begin position="23"/>
        <end position="324"/>
    </location>
</feature>
<dbReference type="SUPFAM" id="SSF53807">
    <property type="entry name" value="Helical backbone' metal receptor"/>
    <property type="match status" value="1"/>
</dbReference>
<evidence type="ECO:0000256" key="2">
    <source>
        <dbReference type="SAM" id="SignalP"/>
    </source>
</evidence>
<evidence type="ECO:0000313" key="5">
    <source>
        <dbReference type="Proteomes" id="UP000317043"/>
    </source>
</evidence>
<dbReference type="Gene3D" id="3.40.50.1980">
    <property type="entry name" value="Nitrogenase molybdenum iron protein domain"/>
    <property type="match status" value="2"/>
</dbReference>
<protein>
    <submittedName>
        <fullName evidence="4">Iron complex transport system substrate-binding protein</fullName>
    </submittedName>
</protein>
<comment type="caution">
    <text evidence="4">The sequence shown here is derived from an EMBL/GenBank/DDBJ whole genome shotgun (WGS) entry which is preliminary data.</text>
</comment>
<dbReference type="Pfam" id="PF01497">
    <property type="entry name" value="Peripla_BP_2"/>
    <property type="match status" value="1"/>
</dbReference>
<proteinExistence type="inferred from homology"/>
<name>A0A543AS63_9ACTN</name>
<keyword evidence="2" id="KW-0732">Signal</keyword>
<organism evidence="4 5">
    <name type="scientific">Stackebrandtia endophytica</name>
    <dbReference type="NCBI Taxonomy" id="1496996"/>
    <lineage>
        <taxon>Bacteria</taxon>
        <taxon>Bacillati</taxon>
        <taxon>Actinomycetota</taxon>
        <taxon>Actinomycetes</taxon>
        <taxon>Glycomycetales</taxon>
        <taxon>Glycomycetaceae</taxon>
        <taxon>Stackebrandtia</taxon>
    </lineage>
</organism>
<dbReference type="PROSITE" id="PS51257">
    <property type="entry name" value="PROKAR_LIPOPROTEIN"/>
    <property type="match status" value="1"/>
</dbReference>
<dbReference type="PROSITE" id="PS50983">
    <property type="entry name" value="FE_B12_PBP"/>
    <property type="match status" value="1"/>
</dbReference>
<reference evidence="4 5" key="1">
    <citation type="submission" date="2019-06" db="EMBL/GenBank/DDBJ databases">
        <title>Sequencing the genomes of 1000 actinobacteria strains.</title>
        <authorList>
            <person name="Klenk H.-P."/>
        </authorList>
    </citation>
    <scope>NUCLEOTIDE SEQUENCE [LARGE SCALE GENOMIC DNA]</scope>
    <source>
        <strain evidence="4 5">DSM 45928</strain>
    </source>
</reference>
<comment type="similarity">
    <text evidence="1">Belongs to the bacterial solute-binding protein 8 family.</text>
</comment>
<gene>
    <name evidence="4" type="ORF">FB566_0926</name>
</gene>
<dbReference type="Proteomes" id="UP000317043">
    <property type="component" value="Unassembled WGS sequence"/>
</dbReference>
<dbReference type="AlphaFoldDB" id="A0A543AS63"/>
<keyword evidence="5" id="KW-1185">Reference proteome</keyword>
<feature type="signal peptide" evidence="2">
    <location>
        <begin position="1"/>
        <end position="22"/>
    </location>
</feature>
<accession>A0A543AS63</accession>
<sequence>MRHKPIALLAVPILALSLAGCAETGTDAAASDGSYPVTVPNCGTDVVFEREPERVVLLESAPVTILEGLGLLDRVVSRAGSFAPEYYSDGLNAQISDIPALSEDIDASGHLMLSQEVVIAEEPDLVLGLPDGMTREGLADAGANVLIQEVYCSQEETTFETLYDQINVFGTVFDRSTEAAELIDSLQQRVTAITDSTADAPERTAAVLYPSIGGGPLYTYGTASMAHPQLEAAGFTNVFADTPDRVFEVSIEELIDRDPEVLILLGQGDLSGLVDEITALPGSDSLRALADDQVLVQPFNFTEPPSPLAVEGLERIVERFSTGG</sequence>
<evidence type="ECO:0000259" key="3">
    <source>
        <dbReference type="PROSITE" id="PS50983"/>
    </source>
</evidence>
<dbReference type="OrthoDB" id="9797850at2"/>
<dbReference type="InterPro" id="IPR002491">
    <property type="entry name" value="ABC_transptr_periplasmic_BD"/>
</dbReference>
<evidence type="ECO:0000313" key="4">
    <source>
        <dbReference type="EMBL" id="TQL75422.1"/>
    </source>
</evidence>
<dbReference type="InterPro" id="IPR050902">
    <property type="entry name" value="ABC_Transporter_SBP"/>
</dbReference>
<dbReference type="PANTHER" id="PTHR30535:SF7">
    <property type="entry name" value="IRON(III) DICITRATE-BINDING PROTEIN"/>
    <property type="match status" value="1"/>
</dbReference>
<feature type="domain" description="Fe/B12 periplasmic-binding" evidence="3">
    <location>
        <begin position="54"/>
        <end position="324"/>
    </location>
</feature>
<dbReference type="EMBL" id="VFOW01000001">
    <property type="protein sequence ID" value="TQL75422.1"/>
    <property type="molecule type" value="Genomic_DNA"/>
</dbReference>